<dbReference type="Pfam" id="PF00431">
    <property type="entry name" value="CUB"/>
    <property type="match status" value="2"/>
</dbReference>
<keyword evidence="3" id="KW-0732">Signal</keyword>
<evidence type="ECO:0000256" key="3">
    <source>
        <dbReference type="SAM" id="SignalP"/>
    </source>
</evidence>
<dbReference type="CDD" id="cd00041">
    <property type="entry name" value="CUB"/>
    <property type="match status" value="2"/>
</dbReference>
<feature type="domain" description="CUB" evidence="4">
    <location>
        <begin position="282"/>
        <end position="404"/>
    </location>
</feature>
<dbReference type="PANTHER" id="PTHR24251">
    <property type="entry name" value="OVOCHYMASE-RELATED"/>
    <property type="match status" value="1"/>
</dbReference>
<feature type="signal peptide" evidence="3">
    <location>
        <begin position="1"/>
        <end position="19"/>
    </location>
</feature>
<keyword evidence="2" id="KW-1015">Disulfide bond</keyword>
<keyword evidence="6" id="KW-1185">Reference proteome</keyword>
<accession>A0ABV6Q4W2</accession>
<dbReference type="Gene3D" id="2.60.120.260">
    <property type="entry name" value="Galactose-binding domain-like"/>
    <property type="match status" value="1"/>
</dbReference>
<dbReference type="EMBL" id="JBHLTQ010000001">
    <property type="protein sequence ID" value="MFC0602952.1"/>
    <property type="molecule type" value="Genomic_DNA"/>
</dbReference>
<sequence>MIKRLLLILFCSYISFSFSQDDPCTALPLPLSPVGSCTYVMGDNTGATDSSSPNIDPPSGCEPVSANYNGADVWFYIDLGPTTTSINIDLTHIGTSSFNDGVAALYTGTCGGTLTIVECDDDSGDDSGTGSLEANFSVINALTPNTRVYIRVWDWGGNNEGTFNICASEIENPCDNITNISTCGTTPINATIASNFGAFNDSTCFDVPGDETIFSFTPTITGDYTITQISTFDHINYLYQTSCTPTGWTCIEDLTGNNETSGTFNMVAGTTYYIMLDSENSNGGDVDFTLNCPIPPPGCGDTFYDSGGPSGNYSNDESTTTTIFPDTAGDVVTTTFTFFDTEDTYDFLYIYDGPNNTFPLIGTYTGTNSPGTVTSSHASGALTFVFTCDGSVTDPGWVADITCAPYVPPTVCGSTFTDSGGAGGNYSNNQNITTTLTPDVPGTNLVATFTAFETEDTFDFLYIYDGPNNTFPLIGTYTGTNSPGTVTSSHASGALTFVFTSDGSVTDPGWVADITCVSTCNLIITDTNYPIGADDCNLNYTELTTNAPTPPPTNTIFSETFNAASFPAGWTIVNGGTGTIWTISNSSNAGGTAYEAQLDWSSAYENGTWSLTSPLIDITGQTNLQLNYRQELDHWSATYPYSVYVETSTDNTNWTIRYSSINVSNNISATMMNHDISSHDGNTSLYIRYRFAGESFGLLDWNIDNVEILADGAPSPPQVTWSPANGLYTDAALTTPYVLGNYAGTVYAAPNGTQVYNAEYPVGCTEDVTVTFNRKVWNGTPGNTDWNTATNWFPNGVPTATNCVYILDTGGNDPIIDGTSNGLGYNLTIEADATLTIDDDDTDTNYGSLTITDFIDLQGNSVLHILNNSSLIQINEGTANTNNNIGSGTLIMDRAPYVSNTDYVYWSSPVSDMSLSNIYGGDTPNATYQWIPTIDTGNTANPPPGPCNNINIPICDGDWEAYSGNMDIGKGYISNGPTSQGTTPTNYPTSIYGTLPNNGIITQTIESGINLSNNCPFSYIYPPTGNNLTVTPFDDNWNLIGNPYPSAISANAFINYDDGTRDNTLIEGAIHIWTHGTDASGINPDPFYDDFVLNYNPNDYLTYNLSGTNTYPNETSASDYYIASGQGFFVLADFDNGTNDVTFSNTMRNISHDNSTFYRRSNPNPVTTTNTLERHRIWLNLSDQNEQTSSTMVGYIEGATQAKDRSYDAYTFESNTMSIYSMIDNDRMVIQGRQLPFEIEDQVPLGVDILQTGNYIIAINGVDGLFEYQNQDIYLEDTYTNTIHDLRVSPYTFASDAGTFNDRFILRYTNVTLGIGELNPLNGIQVFEENEKIVVKSDHETIQSIEVYDILGRSLFTNKIVNSNRYSIGSLRPSNTTLFLKIRLIDGKEKVAKIIF</sequence>
<evidence type="ECO:0000256" key="1">
    <source>
        <dbReference type="ARBA" id="ARBA00022737"/>
    </source>
</evidence>
<dbReference type="Gene3D" id="2.60.120.290">
    <property type="entry name" value="Spermadhesin, CUB domain"/>
    <property type="match status" value="2"/>
</dbReference>
<dbReference type="RefSeq" id="WP_386057912.1">
    <property type="nucleotide sequence ID" value="NZ_JBHLTQ010000001.1"/>
</dbReference>
<reference evidence="5 6" key="1">
    <citation type="submission" date="2024-09" db="EMBL/GenBank/DDBJ databases">
        <authorList>
            <person name="Sun Q."/>
            <person name="Mori K."/>
        </authorList>
    </citation>
    <scope>NUCLEOTIDE SEQUENCE [LARGE SCALE GENOMIC DNA]</scope>
    <source>
        <strain evidence="5 6">NCAIM B.02481</strain>
    </source>
</reference>
<evidence type="ECO:0000313" key="5">
    <source>
        <dbReference type="EMBL" id="MFC0602952.1"/>
    </source>
</evidence>
<evidence type="ECO:0000313" key="6">
    <source>
        <dbReference type="Proteomes" id="UP001589832"/>
    </source>
</evidence>
<dbReference type="InterPro" id="IPR000859">
    <property type="entry name" value="CUB_dom"/>
</dbReference>
<proteinExistence type="predicted"/>
<keyword evidence="1" id="KW-0677">Repeat</keyword>
<dbReference type="SMART" id="SM00042">
    <property type="entry name" value="CUB"/>
    <property type="match status" value="2"/>
</dbReference>
<comment type="caution">
    <text evidence="5">The sequence shown here is derived from an EMBL/GenBank/DDBJ whole genome shotgun (WGS) entry which is preliminary data.</text>
</comment>
<gene>
    <name evidence="5" type="ORF">ACFFGA_00165</name>
</gene>
<organism evidence="5 6">
    <name type="scientific">Winogradskyella pulchriflava</name>
    <dbReference type="NCBI Taxonomy" id="1110688"/>
    <lineage>
        <taxon>Bacteria</taxon>
        <taxon>Pseudomonadati</taxon>
        <taxon>Bacteroidota</taxon>
        <taxon>Flavobacteriia</taxon>
        <taxon>Flavobacteriales</taxon>
        <taxon>Flavobacteriaceae</taxon>
        <taxon>Winogradskyella</taxon>
    </lineage>
</organism>
<feature type="domain" description="CUB" evidence="4">
    <location>
        <begin position="403"/>
        <end position="517"/>
    </location>
</feature>
<protein>
    <submittedName>
        <fullName evidence="5">CUB domain-containing protein</fullName>
    </submittedName>
</protein>
<dbReference type="SUPFAM" id="SSF49854">
    <property type="entry name" value="Spermadhesin, CUB domain"/>
    <property type="match status" value="2"/>
</dbReference>
<name>A0ABV6Q4W2_9FLAO</name>
<dbReference type="PANTHER" id="PTHR24251:SF52">
    <property type="entry name" value="CUB DOMAIN-CONTAINING PROTEIN"/>
    <property type="match status" value="1"/>
</dbReference>
<dbReference type="InterPro" id="IPR035914">
    <property type="entry name" value="Sperma_CUB_dom_sf"/>
</dbReference>
<evidence type="ECO:0000256" key="2">
    <source>
        <dbReference type="ARBA" id="ARBA00023157"/>
    </source>
</evidence>
<feature type="chain" id="PRO_5046988102" evidence="3">
    <location>
        <begin position="20"/>
        <end position="1396"/>
    </location>
</feature>
<dbReference type="PROSITE" id="PS01180">
    <property type="entry name" value="CUB"/>
    <property type="match status" value="2"/>
</dbReference>
<evidence type="ECO:0000259" key="4">
    <source>
        <dbReference type="PROSITE" id="PS01180"/>
    </source>
</evidence>
<dbReference type="Proteomes" id="UP001589832">
    <property type="component" value="Unassembled WGS sequence"/>
</dbReference>